<dbReference type="Proteomes" id="UP000317257">
    <property type="component" value="Unassembled WGS sequence"/>
</dbReference>
<accession>A0A5C6GND6</accession>
<evidence type="ECO:0000256" key="5">
    <source>
        <dbReference type="ARBA" id="ARBA00022927"/>
    </source>
</evidence>
<dbReference type="GO" id="GO:0006886">
    <property type="term" value="P:intracellular protein transport"/>
    <property type="evidence" value="ECO:0007669"/>
    <property type="project" value="InterPro"/>
</dbReference>
<dbReference type="Pfam" id="PF14938">
    <property type="entry name" value="SNAP"/>
    <property type="match status" value="1"/>
</dbReference>
<dbReference type="SUPFAM" id="SSF48452">
    <property type="entry name" value="TPR-like"/>
    <property type="match status" value="1"/>
</dbReference>
<evidence type="ECO:0000256" key="8">
    <source>
        <dbReference type="ARBA" id="ARBA00042485"/>
    </source>
</evidence>
<evidence type="ECO:0000256" key="1">
    <source>
        <dbReference type="ARBA" id="ARBA00004170"/>
    </source>
</evidence>
<keyword evidence="4" id="KW-0931">ER-Golgi transport</keyword>
<comment type="subcellular location">
    <subcellularLocation>
        <location evidence="1">Membrane</location>
        <topology evidence="1">Peripheral membrane protein</topology>
    </subcellularLocation>
</comment>
<dbReference type="InterPro" id="IPR011990">
    <property type="entry name" value="TPR-like_helical_dom_sf"/>
</dbReference>
<keyword evidence="3" id="KW-0813">Transport</keyword>
<sequence length="173" mass="19068">MSQDPRALLKQAEEKLSRGGGFWGFMSDKSDAYSTAVQLFTSAANAFEKQGSYVEAGKAYERAAEVHIQKLEDAVDGKMCLENAFDIYLKAVDPVAAGRCIKAMAESFRKINPESKDRQAHRLAKPYERMAAMYEVELQDMGAASEMYQAAADAMNPETSPLYACKTIADQIS</sequence>
<dbReference type="GO" id="GO:0019905">
    <property type="term" value="F:syntaxin binding"/>
    <property type="evidence" value="ECO:0007669"/>
    <property type="project" value="TreeGrafter"/>
</dbReference>
<dbReference type="Gene3D" id="1.25.40.10">
    <property type="entry name" value="Tetratricopeptide repeat domain"/>
    <property type="match status" value="1"/>
</dbReference>
<name>A0A5C6GND6_METRR</name>
<evidence type="ECO:0000256" key="7">
    <source>
        <dbReference type="ARBA" id="ARBA00040047"/>
    </source>
</evidence>
<proteinExistence type="inferred from homology"/>
<dbReference type="PANTHER" id="PTHR13768:SF2">
    <property type="entry name" value="GAMMA-SOLUBLE NSF ATTACHMENT PROTEIN"/>
    <property type="match status" value="1"/>
</dbReference>
<evidence type="ECO:0000256" key="4">
    <source>
        <dbReference type="ARBA" id="ARBA00022892"/>
    </source>
</evidence>
<evidence type="ECO:0000256" key="6">
    <source>
        <dbReference type="ARBA" id="ARBA00023136"/>
    </source>
</evidence>
<dbReference type="EMBL" id="SBHS01000001">
    <property type="protein sequence ID" value="TWU78668.1"/>
    <property type="molecule type" value="Genomic_DNA"/>
</dbReference>
<keyword evidence="6" id="KW-0472">Membrane</keyword>
<comment type="similarity">
    <text evidence="2">Belongs to the SNAP family.</text>
</comment>
<dbReference type="PANTHER" id="PTHR13768">
    <property type="entry name" value="SOLUBLE NSF ATTACHMENT PROTEIN SNAP"/>
    <property type="match status" value="1"/>
</dbReference>
<gene>
    <name evidence="9" type="primary">SEC17</name>
    <name evidence="9" type="ORF">ED733_005750</name>
</gene>
<evidence type="ECO:0000313" key="10">
    <source>
        <dbReference type="Proteomes" id="UP000317257"/>
    </source>
</evidence>
<evidence type="ECO:0000313" key="9">
    <source>
        <dbReference type="EMBL" id="TWU78668.1"/>
    </source>
</evidence>
<protein>
    <recommendedName>
        <fullName evidence="7">Gamma-soluble NSF attachment protein</fullName>
    </recommendedName>
    <alternativeName>
        <fullName evidence="8">N-ethylmaleimide-sensitive factor attachment protein gamma</fullName>
    </alternativeName>
</protein>
<evidence type="ECO:0000256" key="2">
    <source>
        <dbReference type="ARBA" id="ARBA00010050"/>
    </source>
</evidence>
<organism evidence="9 10">
    <name type="scientific">Metarhizium rileyi (strain RCEF 4871)</name>
    <name type="common">Nomuraea rileyi</name>
    <dbReference type="NCBI Taxonomy" id="1649241"/>
    <lineage>
        <taxon>Eukaryota</taxon>
        <taxon>Fungi</taxon>
        <taxon>Dikarya</taxon>
        <taxon>Ascomycota</taxon>
        <taxon>Pezizomycotina</taxon>
        <taxon>Sordariomycetes</taxon>
        <taxon>Hypocreomycetidae</taxon>
        <taxon>Hypocreales</taxon>
        <taxon>Clavicipitaceae</taxon>
        <taxon>Metarhizium</taxon>
    </lineage>
</organism>
<dbReference type="GO" id="GO:0005774">
    <property type="term" value="C:vacuolar membrane"/>
    <property type="evidence" value="ECO:0007669"/>
    <property type="project" value="TreeGrafter"/>
</dbReference>
<dbReference type="GO" id="GO:0031201">
    <property type="term" value="C:SNARE complex"/>
    <property type="evidence" value="ECO:0007669"/>
    <property type="project" value="TreeGrafter"/>
</dbReference>
<comment type="caution">
    <text evidence="9">The sequence shown here is derived from an EMBL/GenBank/DDBJ whole genome shotgun (WGS) entry which is preliminary data.</text>
</comment>
<evidence type="ECO:0000256" key="3">
    <source>
        <dbReference type="ARBA" id="ARBA00022448"/>
    </source>
</evidence>
<keyword evidence="5" id="KW-0653">Protein transport</keyword>
<dbReference type="GO" id="GO:0005483">
    <property type="term" value="F:soluble NSF attachment protein activity"/>
    <property type="evidence" value="ECO:0007669"/>
    <property type="project" value="TreeGrafter"/>
</dbReference>
<dbReference type="GO" id="GO:0016192">
    <property type="term" value="P:vesicle-mediated transport"/>
    <property type="evidence" value="ECO:0007669"/>
    <property type="project" value="UniProtKB-KW"/>
</dbReference>
<reference evidence="10" key="1">
    <citation type="submission" date="2018-12" db="EMBL/GenBank/DDBJ databases">
        <title>The complete genome of Metarhizium rileyi, a key fungal pathogen of Lepidoptera.</title>
        <authorList>
            <person name="Binneck E."/>
            <person name="Lastra C.C.L."/>
            <person name="Sosa-Gomez D.R."/>
        </authorList>
    </citation>
    <scope>NUCLEOTIDE SEQUENCE [LARGE SCALE GENOMIC DNA]</scope>
    <source>
        <strain evidence="10">Cep018-CH2</strain>
    </source>
</reference>
<dbReference type="InterPro" id="IPR000744">
    <property type="entry name" value="NSF_attach"/>
</dbReference>
<dbReference type="AlphaFoldDB" id="A0A5C6GND6"/>